<proteinExistence type="predicted"/>
<evidence type="ECO:0000313" key="2">
    <source>
        <dbReference type="Proteomes" id="UP001163603"/>
    </source>
</evidence>
<gene>
    <name evidence="1" type="ORF">Pint_08767</name>
</gene>
<dbReference type="Proteomes" id="UP001163603">
    <property type="component" value="Chromosome 10"/>
</dbReference>
<sequence length="547" mass="61221">MADLIKSFDFLCVRWNDPGISTNVENSKLEDDVPDDDDDGQRRRKRPRRVPSKENVDQAGIYQVHPLKIILQINDDEISNPKSAKLITLKFEYLLKLNLLCVGIEGSHEGPEKDILCNLFPGDTGLELPHQSAKLFVGDTLVFDERRTSRPYKWAQHLAGIDFLPEVSPLLASCETPSSETAKSDAVISGLALYRQQNRVQTVVQRIRSRRKAQLALVEQLDSLMKLKWPALNFGSVPWALHTPLCSLHGWSPVGSASNSTSSLPTIDTQHIQEPIDVNLDGRPSASKEELETAREDGELPSLVPVASVENDVKLTPSRGSGLIHSRQLALISKSTPISKARAQSFKKHDDSELLIDTDSDMEDPAQVDADAENAASSHSYEMTKKSWVDCGVREFCLILARKMGGNEKIVKLEAKIMISMEYPLRPPLFALSLDTILGEDQSDSDGHEWFNELRAMEGEVNLHTVKMLSPDQENYILAHQVRCLAMLFDYCLDEASPSEKRKSTSVVDVGLCKPVNGRLLARSYRGRDRRKMISWKDMECTPGYPY</sequence>
<comment type="caution">
    <text evidence="1">The sequence shown here is derived from an EMBL/GenBank/DDBJ whole genome shotgun (WGS) entry which is preliminary data.</text>
</comment>
<keyword evidence="2" id="KW-1185">Reference proteome</keyword>
<protein>
    <submittedName>
        <fullName evidence="1">Uncharacterized protein</fullName>
    </submittedName>
</protein>
<name>A0ACC0XSK5_9ROSI</name>
<evidence type="ECO:0000313" key="1">
    <source>
        <dbReference type="EMBL" id="KAJ0024237.1"/>
    </source>
</evidence>
<organism evidence="1 2">
    <name type="scientific">Pistacia integerrima</name>
    <dbReference type="NCBI Taxonomy" id="434235"/>
    <lineage>
        <taxon>Eukaryota</taxon>
        <taxon>Viridiplantae</taxon>
        <taxon>Streptophyta</taxon>
        <taxon>Embryophyta</taxon>
        <taxon>Tracheophyta</taxon>
        <taxon>Spermatophyta</taxon>
        <taxon>Magnoliopsida</taxon>
        <taxon>eudicotyledons</taxon>
        <taxon>Gunneridae</taxon>
        <taxon>Pentapetalae</taxon>
        <taxon>rosids</taxon>
        <taxon>malvids</taxon>
        <taxon>Sapindales</taxon>
        <taxon>Anacardiaceae</taxon>
        <taxon>Pistacia</taxon>
    </lineage>
</organism>
<reference evidence="2" key="1">
    <citation type="journal article" date="2023" name="G3 (Bethesda)">
        <title>Genome assembly and association tests identify interacting loci associated with vigor, precocity, and sex in interspecific pistachio rootstocks.</title>
        <authorList>
            <person name="Palmer W."/>
            <person name="Jacygrad E."/>
            <person name="Sagayaradj S."/>
            <person name="Cavanaugh K."/>
            <person name="Han R."/>
            <person name="Bertier L."/>
            <person name="Beede B."/>
            <person name="Kafkas S."/>
            <person name="Golino D."/>
            <person name="Preece J."/>
            <person name="Michelmore R."/>
        </authorList>
    </citation>
    <scope>NUCLEOTIDE SEQUENCE [LARGE SCALE GENOMIC DNA]</scope>
</reference>
<dbReference type="EMBL" id="CM047745">
    <property type="protein sequence ID" value="KAJ0024237.1"/>
    <property type="molecule type" value="Genomic_DNA"/>
</dbReference>
<accession>A0ACC0XSK5</accession>